<dbReference type="AlphaFoldDB" id="A0A0F9B130"/>
<dbReference type="Gene3D" id="3.40.140.10">
    <property type="entry name" value="Cytidine Deaminase, domain 2"/>
    <property type="match status" value="1"/>
</dbReference>
<dbReference type="PROSITE" id="PS51747">
    <property type="entry name" value="CYT_DCMP_DEAMINASES_2"/>
    <property type="match status" value="1"/>
</dbReference>
<proteinExistence type="predicted"/>
<evidence type="ECO:0000313" key="2">
    <source>
        <dbReference type="EMBL" id="KKL15624.1"/>
    </source>
</evidence>
<reference evidence="2" key="1">
    <citation type="journal article" date="2015" name="Nature">
        <title>Complex archaea that bridge the gap between prokaryotes and eukaryotes.</title>
        <authorList>
            <person name="Spang A."/>
            <person name="Saw J.H."/>
            <person name="Jorgensen S.L."/>
            <person name="Zaremba-Niedzwiedzka K."/>
            <person name="Martijn J."/>
            <person name="Lind A.E."/>
            <person name="van Eijk R."/>
            <person name="Schleper C."/>
            <person name="Guy L."/>
            <person name="Ettema T.J."/>
        </authorList>
    </citation>
    <scope>NUCLEOTIDE SEQUENCE</scope>
</reference>
<accession>A0A0F9B130</accession>
<dbReference type="Pfam" id="PF00383">
    <property type="entry name" value="dCMP_cyt_deam_1"/>
    <property type="match status" value="1"/>
</dbReference>
<dbReference type="EMBL" id="LAZR01039993">
    <property type="protein sequence ID" value="KKL15624.1"/>
    <property type="molecule type" value="Genomic_DNA"/>
</dbReference>
<sequence>LLYFEAEEYTFHNIYSQIEPLDSSLTKNFLGSSLYELQNKKIFAKLKEELVDIIQVIEFFRIELNLNLNNSHGFNFFVLHFTSAIELYNHIGDNYIPIRNEADKLLDEITSRLYNIQEIRHKSRFLVNTYIPTNLRNEIRDNIEDVIQNSEKSESLILLYSWQKYPFIIEFQHNFFCNFEEEFTKLIKKYVTDELSIDHFNWDVHVLDYCNRGILICPDEKMDFKKVSDLLSERLIQYIYGIYTRISDYLRYYQQKLINLDEILPKLNYSEFLSNLKFLKFNTFGEFPLLYLQEIDRILLRTTEDSAERLDPPISEIFDNSAFGYNIYDKIMSAYTSLKEEINSSLTTLQIIISQNHTDKKLVEEKPKEKKKLVENEKLDTSISKEHRIPNIIIQAIEKSIEISKKCVSEEGRISPKVGAVLIKDNKIEETAYRGEIEEGDHAEYTLLEKKLKSKDFSDTILITTLEPCTRRSSNKTSCAERIIQAGIKQVWIGINDP</sequence>
<dbReference type="InterPro" id="IPR002125">
    <property type="entry name" value="CMP_dCMP_dom"/>
</dbReference>
<protein>
    <recommendedName>
        <fullName evidence="1">CMP/dCMP-type deaminase domain-containing protein</fullName>
    </recommendedName>
</protein>
<name>A0A0F9B130_9ZZZZ</name>
<dbReference type="SUPFAM" id="SSF53927">
    <property type="entry name" value="Cytidine deaminase-like"/>
    <property type="match status" value="1"/>
</dbReference>
<comment type="caution">
    <text evidence="2">The sequence shown here is derived from an EMBL/GenBank/DDBJ whole genome shotgun (WGS) entry which is preliminary data.</text>
</comment>
<gene>
    <name evidence="2" type="ORF">LCGC14_2503730</name>
</gene>
<dbReference type="GO" id="GO:0003824">
    <property type="term" value="F:catalytic activity"/>
    <property type="evidence" value="ECO:0007669"/>
    <property type="project" value="InterPro"/>
</dbReference>
<evidence type="ECO:0000259" key="1">
    <source>
        <dbReference type="PROSITE" id="PS51747"/>
    </source>
</evidence>
<feature type="domain" description="CMP/dCMP-type deaminase" evidence="1">
    <location>
        <begin position="388"/>
        <end position="498"/>
    </location>
</feature>
<feature type="non-terminal residue" evidence="2">
    <location>
        <position position="1"/>
    </location>
</feature>
<dbReference type="InterPro" id="IPR016193">
    <property type="entry name" value="Cytidine_deaminase-like"/>
</dbReference>
<feature type="non-terminal residue" evidence="2">
    <location>
        <position position="498"/>
    </location>
</feature>
<organism evidence="2">
    <name type="scientific">marine sediment metagenome</name>
    <dbReference type="NCBI Taxonomy" id="412755"/>
    <lineage>
        <taxon>unclassified sequences</taxon>
        <taxon>metagenomes</taxon>
        <taxon>ecological metagenomes</taxon>
    </lineage>
</organism>